<protein>
    <recommendedName>
        <fullName evidence="3">Phosphotransferase family enzyme</fullName>
    </recommendedName>
</protein>
<keyword evidence="2" id="KW-1185">Reference proteome</keyword>
<proteinExistence type="predicted"/>
<evidence type="ECO:0000313" key="1">
    <source>
        <dbReference type="EMBL" id="RLK59284.1"/>
    </source>
</evidence>
<evidence type="ECO:0000313" key="2">
    <source>
        <dbReference type="Proteomes" id="UP000282454"/>
    </source>
</evidence>
<dbReference type="EMBL" id="RCDD01000002">
    <property type="protein sequence ID" value="RLK59284.1"/>
    <property type="molecule type" value="Genomic_DNA"/>
</dbReference>
<reference evidence="1 2" key="1">
    <citation type="submission" date="2018-10" db="EMBL/GenBank/DDBJ databases">
        <title>Genomic Encyclopedia of Archaeal and Bacterial Type Strains, Phase II (KMG-II): from individual species to whole genera.</title>
        <authorList>
            <person name="Goeker M."/>
        </authorList>
    </citation>
    <scope>NUCLEOTIDE SEQUENCE [LARGE SCALE GENOMIC DNA]</scope>
    <source>
        <strain evidence="1 2">DSM 45657</strain>
    </source>
</reference>
<comment type="caution">
    <text evidence="1">The sequence shown here is derived from an EMBL/GenBank/DDBJ whole genome shotgun (WGS) entry which is preliminary data.</text>
</comment>
<dbReference type="AlphaFoldDB" id="A0A421B4K7"/>
<evidence type="ECO:0008006" key="3">
    <source>
        <dbReference type="Google" id="ProtNLM"/>
    </source>
</evidence>
<gene>
    <name evidence="1" type="ORF">CLV68_3771</name>
</gene>
<dbReference type="Proteomes" id="UP000282454">
    <property type="component" value="Unassembled WGS sequence"/>
</dbReference>
<organism evidence="1 2">
    <name type="scientific">Actinokineospora cianjurensis</name>
    <dbReference type="NCBI Taxonomy" id="585224"/>
    <lineage>
        <taxon>Bacteria</taxon>
        <taxon>Bacillati</taxon>
        <taxon>Actinomycetota</taxon>
        <taxon>Actinomycetes</taxon>
        <taxon>Pseudonocardiales</taxon>
        <taxon>Pseudonocardiaceae</taxon>
        <taxon>Actinokineospora</taxon>
    </lineage>
</organism>
<accession>A0A421B4K7</accession>
<sequence length="295" mass="32627">MWAAPVDFEGYPVSIAQPIGFEPNPVFDVRVNPHADVLDRVERTLDVVLDRASVVYGIYGATEGFRTTGGTWVRVERRGRLRINSAVWVGLEAAATIRGVKKPEWFQGATWVDHDRDVVWRADEVELVTSPIVATSEEAGALPDSWWTSLRESLDALGAHTTERVGMSQKHLTHRITEVFGDVDTHVDEWATAHTDVHWGNLTTDGHLLDWEDWGAGPRGLDASCLWQASLPNRAVADRVRREFADDMTTRSGKLAQLLQCANAVRVAARRGESTPLSEAAQAAADDLLVELRST</sequence>
<name>A0A421B4K7_9PSEU</name>